<dbReference type="Gene3D" id="6.10.30.10">
    <property type="match status" value="1"/>
</dbReference>
<dbReference type="PANTHER" id="PTHR34075">
    <property type="entry name" value="BLR3430 PROTEIN"/>
    <property type="match status" value="1"/>
</dbReference>
<dbReference type="Pfam" id="PF13452">
    <property type="entry name" value="FAS1_DH_region"/>
    <property type="match status" value="1"/>
</dbReference>
<evidence type="ECO:0000313" key="6">
    <source>
        <dbReference type="Proteomes" id="UP001501218"/>
    </source>
</evidence>
<gene>
    <name evidence="5" type="ORF">GCM10009854_19570</name>
</gene>
<evidence type="ECO:0000259" key="4">
    <source>
        <dbReference type="Pfam" id="PF13452"/>
    </source>
</evidence>
<evidence type="ECO:0000259" key="3">
    <source>
        <dbReference type="Pfam" id="PF12172"/>
    </source>
</evidence>
<dbReference type="InterPro" id="IPR002878">
    <property type="entry name" value="ChsH2_C"/>
</dbReference>
<dbReference type="InterPro" id="IPR022002">
    <property type="entry name" value="ChsH2_Znr"/>
</dbReference>
<feature type="compositionally biased region" description="Basic and acidic residues" evidence="1">
    <location>
        <begin position="1"/>
        <end position="25"/>
    </location>
</feature>
<dbReference type="EMBL" id="BAAARA010000004">
    <property type="protein sequence ID" value="GAA2342868.1"/>
    <property type="molecule type" value="Genomic_DNA"/>
</dbReference>
<dbReference type="InterPro" id="IPR039569">
    <property type="entry name" value="FAS1-like_DH_region"/>
</dbReference>
<dbReference type="SUPFAM" id="SSF50249">
    <property type="entry name" value="Nucleic acid-binding proteins"/>
    <property type="match status" value="1"/>
</dbReference>
<feature type="domain" description="FAS1-like dehydratase" evidence="4">
    <location>
        <begin position="25"/>
        <end position="159"/>
    </location>
</feature>
<proteinExistence type="predicted"/>
<dbReference type="RefSeq" id="WP_344128998.1">
    <property type="nucleotide sequence ID" value="NZ_BAAARA010000004.1"/>
</dbReference>
<dbReference type="SUPFAM" id="SSF54637">
    <property type="entry name" value="Thioesterase/thiol ester dehydrase-isomerase"/>
    <property type="match status" value="1"/>
</dbReference>
<comment type="caution">
    <text evidence="5">The sequence shown here is derived from an EMBL/GenBank/DDBJ whole genome shotgun (WGS) entry which is preliminary data.</text>
</comment>
<feature type="domain" description="ChsH2 rubredoxin-like zinc ribbon" evidence="3">
    <location>
        <begin position="199"/>
        <end position="233"/>
    </location>
</feature>
<dbReference type="PANTHER" id="PTHR34075:SF5">
    <property type="entry name" value="BLR3430 PROTEIN"/>
    <property type="match status" value="1"/>
</dbReference>
<dbReference type="Gene3D" id="3.10.129.10">
    <property type="entry name" value="Hotdog Thioesterase"/>
    <property type="match status" value="1"/>
</dbReference>
<evidence type="ECO:0000313" key="5">
    <source>
        <dbReference type="EMBL" id="GAA2342868.1"/>
    </source>
</evidence>
<feature type="region of interest" description="Disordered" evidence="1">
    <location>
        <begin position="1"/>
        <end position="27"/>
    </location>
</feature>
<dbReference type="Pfam" id="PF01796">
    <property type="entry name" value="OB_ChsH2_C"/>
    <property type="match status" value="1"/>
</dbReference>
<protein>
    <submittedName>
        <fullName evidence="5">OB-fold domain-containing protein</fullName>
    </submittedName>
</protein>
<reference evidence="6" key="1">
    <citation type="journal article" date="2019" name="Int. J. Syst. Evol. Microbiol.">
        <title>The Global Catalogue of Microorganisms (GCM) 10K type strain sequencing project: providing services to taxonomists for standard genome sequencing and annotation.</title>
        <authorList>
            <consortium name="The Broad Institute Genomics Platform"/>
            <consortium name="The Broad Institute Genome Sequencing Center for Infectious Disease"/>
            <person name="Wu L."/>
            <person name="Ma J."/>
        </authorList>
    </citation>
    <scope>NUCLEOTIDE SEQUENCE [LARGE SCALE GENOMIC DNA]</scope>
    <source>
        <strain evidence="6">JCM 16221</strain>
    </source>
</reference>
<dbReference type="InterPro" id="IPR052513">
    <property type="entry name" value="Thioester_dehydratase-like"/>
</dbReference>
<organism evidence="5 6">
    <name type="scientific">Saccharopolyspora halophila</name>
    <dbReference type="NCBI Taxonomy" id="405551"/>
    <lineage>
        <taxon>Bacteria</taxon>
        <taxon>Bacillati</taxon>
        <taxon>Actinomycetota</taxon>
        <taxon>Actinomycetes</taxon>
        <taxon>Pseudonocardiales</taxon>
        <taxon>Pseudonocardiaceae</taxon>
        <taxon>Saccharopolyspora</taxon>
    </lineage>
</organism>
<dbReference type="CDD" id="cd03441">
    <property type="entry name" value="R_hydratase_like"/>
    <property type="match status" value="1"/>
</dbReference>
<evidence type="ECO:0000256" key="1">
    <source>
        <dbReference type="SAM" id="MobiDB-lite"/>
    </source>
</evidence>
<sequence>MSDEDIRAAAQRITERGPSEPRFARDPVNQPMINNWVEALGDTNPVYTDEAAAAASVHGGPVAPPAMAQVWTMGGLHPERDPNDPLHSMMRELDDAGFVGVVATNCDQTYHRYLRHGERVSVTTRLESVIGPKTTGLGEGWFVTTGNTWYVGDEPVAEMTFRVLKFKPAAAKSEVDEQPAEVVEQVIRPAINRDTAYFWEGTAKGELRIQRCGGCGLLRHPPGPMCPECGATKPKHLVSDGLGEVYSYVVHHRPAIPGKQLPLVIALVELDEGVRMLAELHGLAPEDVRIGQRVEIAYQRVDDELTLPYWKPRGSRS</sequence>
<dbReference type="InterPro" id="IPR029069">
    <property type="entry name" value="HotDog_dom_sf"/>
</dbReference>
<name>A0ABP5T0M8_9PSEU</name>
<keyword evidence="6" id="KW-1185">Reference proteome</keyword>
<dbReference type="Proteomes" id="UP001501218">
    <property type="component" value="Unassembled WGS sequence"/>
</dbReference>
<dbReference type="InterPro" id="IPR012340">
    <property type="entry name" value="NA-bd_OB-fold"/>
</dbReference>
<accession>A0ABP5T0M8</accession>
<feature type="domain" description="ChsH2 C-terminal OB-fold" evidence="2">
    <location>
        <begin position="241"/>
        <end position="298"/>
    </location>
</feature>
<dbReference type="Pfam" id="PF12172">
    <property type="entry name" value="zf-ChsH2"/>
    <property type="match status" value="1"/>
</dbReference>
<evidence type="ECO:0000259" key="2">
    <source>
        <dbReference type="Pfam" id="PF01796"/>
    </source>
</evidence>